<protein>
    <recommendedName>
        <fullName evidence="1">Ig-like domain-containing protein</fullName>
    </recommendedName>
</protein>
<keyword evidence="3" id="KW-1185">Reference proteome</keyword>
<accession>A0A9Q1F7J6</accession>
<dbReference type="SUPFAM" id="SSF48726">
    <property type="entry name" value="Immunoglobulin"/>
    <property type="match status" value="1"/>
</dbReference>
<feature type="domain" description="Ig-like" evidence="1">
    <location>
        <begin position="146"/>
        <end position="196"/>
    </location>
</feature>
<dbReference type="EMBL" id="JAINUF010000008">
    <property type="protein sequence ID" value="KAJ8352672.1"/>
    <property type="molecule type" value="Genomic_DNA"/>
</dbReference>
<sequence>MRKDYTRAVHFDSERKGIPLATGTERGGAEAAPFQSTHCNAGDGLTNRSPVNTCLCLLGFPVGAVGIAQRLPAAVQYIYCDISEMPGCSGFGWVGSKNARERFDSRVQKKTTSMSLTISSCSRESSSSTVVQQRHSSLVQPLCISPQRCLHDISTVKGELVVMECRIRGTPPLQVLWHRGGGRDRRLCRFPYSQKE</sequence>
<dbReference type="InterPro" id="IPR036179">
    <property type="entry name" value="Ig-like_dom_sf"/>
</dbReference>
<evidence type="ECO:0000259" key="1">
    <source>
        <dbReference type="PROSITE" id="PS50835"/>
    </source>
</evidence>
<dbReference type="PROSITE" id="PS50835">
    <property type="entry name" value="IG_LIKE"/>
    <property type="match status" value="1"/>
</dbReference>
<organism evidence="2 3">
    <name type="scientific">Synaphobranchus kaupii</name>
    <name type="common">Kaup's arrowtooth eel</name>
    <dbReference type="NCBI Taxonomy" id="118154"/>
    <lineage>
        <taxon>Eukaryota</taxon>
        <taxon>Metazoa</taxon>
        <taxon>Chordata</taxon>
        <taxon>Craniata</taxon>
        <taxon>Vertebrata</taxon>
        <taxon>Euteleostomi</taxon>
        <taxon>Actinopterygii</taxon>
        <taxon>Neopterygii</taxon>
        <taxon>Teleostei</taxon>
        <taxon>Anguilliformes</taxon>
        <taxon>Synaphobranchidae</taxon>
        <taxon>Synaphobranchus</taxon>
    </lineage>
</organism>
<reference evidence="2" key="1">
    <citation type="journal article" date="2023" name="Science">
        <title>Genome structures resolve the early diversification of teleost fishes.</title>
        <authorList>
            <person name="Parey E."/>
            <person name="Louis A."/>
            <person name="Montfort J."/>
            <person name="Bouchez O."/>
            <person name="Roques C."/>
            <person name="Iampietro C."/>
            <person name="Lluch J."/>
            <person name="Castinel A."/>
            <person name="Donnadieu C."/>
            <person name="Desvignes T."/>
            <person name="Floi Bucao C."/>
            <person name="Jouanno E."/>
            <person name="Wen M."/>
            <person name="Mejri S."/>
            <person name="Dirks R."/>
            <person name="Jansen H."/>
            <person name="Henkel C."/>
            <person name="Chen W.J."/>
            <person name="Zahm M."/>
            <person name="Cabau C."/>
            <person name="Klopp C."/>
            <person name="Thompson A.W."/>
            <person name="Robinson-Rechavi M."/>
            <person name="Braasch I."/>
            <person name="Lecointre G."/>
            <person name="Bobe J."/>
            <person name="Postlethwait J.H."/>
            <person name="Berthelot C."/>
            <person name="Roest Crollius H."/>
            <person name="Guiguen Y."/>
        </authorList>
    </citation>
    <scope>NUCLEOTIDE SEQUENCE</scope>
    <source>
        <strain evidence="2">WJC10195</strain>
    </source>
</reference>
<dbReference type="Proteomes" id="UP001152622">
    <property type="component" value="Chromosome 8"/>
</dbReference>
<dbReference type="AlphaFoldDB" id="A0A9Q1F7J6"/>
<evidence type="ECO:0000313" key="2">
    <source>
        <dbReference type="EMBL" id="KAJ8352672.1"/>
    </source>
</evidence>
<gene>
    <name evidence="2" type="ORF">SKAU_G00241480</name>
</gene>
<proteinExistence type="predicted"/>
<comment type="caution">
    <text evidence="2">The sequence shown here is derived from an EMBL/GenBank/DDBJ whole genome shotgun (WGS) entry which is preliminary data.</text>
</comment>
<evidence type="ECO:0000313" key="3">
    <source>
        <dbReference type="Proteomes" id="UP001152622"/>
    </source>
</evidence>
<dbReference type="InterPro" id="IPR007110">
    <property type="entry name" value="Ig-like_dom"/>
</dbReference>
<dbReference type="OrthoDB" id="6612025at2759"/>
<name>A0A9Q1F7J6_SYNKA</name>